<gene>
    <name evidence="2" type="ORF">ADIS_0461</name>
</gene>
<evidence type="ECO:0000313" key="2">
    <source>
        <dbReference type="EMBL" id="EON79044.1"/>
    </source>
</evidence>
<keyword evidence="3" id="KW-1185">Reference proteome</keyword>
<reference evidence="2 3" key="1">
    <citation type="submission" date="2013-02" db="EMBL/GenBank/DDBJ databases">
        <title>A novel strain isolated from Lonar lake, Maharashtra, India.</title>
        <authorList>
            <person name="Singh A."/>
        </authorList>
    </citation>
    <scope>NUCLEOTIDE SEQUENCE [LARGE SCALE GENOMIC DNA]</scope>
    <source>
        <strain evidence="2 3">AK24</strain>
    </source>
</reference>
<feature type="signal peptide" evidence="1">
    <location>
        <begin position="1"/>
        <end position="21"/>
    </location>
</feature>
<evidence type="ECO:0000256" key="1">
    <source>
        <dbReference type="SAM" id="SignalP"/>
    </source>
</evidence>
<dbReference type="EMBL" id="AQHR01000020">
    <property type="protein sequence ID" value="EON79044.1"/>
    <property type="molecule type" value="Genomic_DNA"/>
</dbReference>
<comment type="caution">
    <text evidence="2">The sequence shown here is derived from an EMBL/GenBank/DDBJ whole genome shotgun (WGS) entry which is preliminary data.</text>
</comment>
<dbReference type="STRING" id="1232681.ADIS_0461"/>
<accession>R7ZYB2</accession>
<organism evidence="2 3">
    <name type="scientific">Lunatimonas lonarensis</name>
    <dbReference type="NCBI Taxonomy" id="1232681"/>
    <lineage>
        <taxon>Bacteria</taxon>
        <taxon>Pseudomonadati</taxon>
        <taxon>Bacteroidota</taxon>
        <taxon>Cytophagia</taxon>
        <taxon>Cytophagales</taxon>
        <taxon>Cyclobacteriaceae</taxon>
    </lineage>
</organism>
<protein>
    <submittedName>
        <fullName evidence="2">Uncharacterized protein</fullName>
    </submittedName>
</protein>
<keyword evidence="1" id="KW-0732">Signal</keyword>
<name>R7ZYB2_9BACT</name>
<evidence type="ECO:0000313" key="3">
    <source>
        <dbReference type="Proteomes" id="UP000013909"/>
    </source>
</evidence>
<sequence>MKKKYYLITALLVCLAYLAQAQTRTLEERLSLKKTIIPSQGYPF</sequence>
<dbReference type="AlphaFoldDB" id="R7ZYB2"/>
<proteinExistence type="predicted"/>
<feature type="chain" id="PRO_5004451872" evidence="1">
    <location>
        <begin position="22"/>
        <end position="44"/>
    </location>
</feature>
<dbReference type="Proteomes" id="UP000013909">
    <property type="component" value="Unassembled WGS sequence"/>
</dbReference>